<accession>A0AA37FB39</accession>
<protein>
    <submittedName>
        <fullName evidence="1">Uncharacterized protein</fullName>
    </submittedName>
</protein>
<evidence type="ECO:0000313" key="2">
    <source>
        <dbReference type="Proteomes" id="UP000632195"/>
    </source>
</evidence>
<dbReference type="Proteomes" id="UP000632195">
    <property type="component" value="Unassembled WGS sequence"/>
</dbReference>
<dbReference type="Pfam" id="PF18320">
    <property type="entry name" value="Csc2"/>
    <property type="match status" value="1"/>
</dbReference>
<organism evidence="1 2">
    <name type="scientific">Thermogymnomonas acidicola</name>
    <dbReference type="NCBI Taxonomy" id="399579"/>
    <lineage>
        <taxon>Archaea</taxon>
        <taxon>Methanobacteriati</taxon>
        <taxon>Thermoplasmatota</taxon>
        <taxon>Thermoplasmata</taxon>
        <taxon>Thermoplasmatales</taxon>
        <taxon>Thermogymnomonas</taxon>
    </lineage>
</organism>
<proteinExistence type="predicted"/>
<keyword evidence="2" id="KW-1185">Reference proteome</keyword>
<comment type="caution">
    <text evidence="1">The sequence shown here is derived from an EMBL/GenBank/DDBJ whole genome shotgun (WGS) entry which is preliminary data.</text>
</comment>
<reference evidence="1" key="2">
    <citation type="submission" date="2022-09" db="EMBL/GenBank/DDBJ databases">
        <authorList>
            <person name="Sun Q."/>
            <person name="Ohkuma M."/>
        </authorList>
    </citation>
    <scope>NUCLEOTIDE SEQUENCE</scope>
    <source>
        <strain evidence="1">JCM 13583</strain>
    </source>
</reference>
<dbReference type="InterPro" id="IPR017574">
    <property type="entry name" value="CRISPR-assoc_prot_Cas7/Csc2"/>
</dbReference>
<dbReference type="NCBIfam" id="TIGR03157">
    <property type="entry name" value="cas_Csc2"/>
    <property type="match status" value="1"/>
</dbReference>
<dbReference type="RefSeq" id="WP_188681086.1">
    <property type="nucleotide sequence ID" value="NZ_BMNY01000001.1"/>
</dbReference>
<gene>
    <name evidence="1" type="ORF">GCM10007108_11670</name>
</gene>
<name>A0AA37FB39_9ARCH</name>
<dbReference type="EMBL" id="BMNY01000001">
    <property type="protein sequence ID" value="GGM75388.1"/>
    <property type="molecule type" value="Genomic_DNA"/>
</dbReference>
<dbReference type="AlphaFoldDB" id="A0AA37FB39"/>
<evidence type="ECO:0000313" key="1">
    <source>
        <dbReference type="EMBL" id="GGM75388.1"/>
    </source>
</evidence>
<sequence length="315" mass="35064">MKSVSEAVEAGLLKKSVGDLDLRRNSGLFMKVAVVSETKSFFICRNNEPTETTSEMFFGYDRVVVPGPKWRGAERGTALTLFRWAGAVPENYHRNAVSAKSLLKNPVSLIYGDSSTGSGREAASIASRCYYDWSYSYEPMGAITERLTHNSLSDTGTILMDEQGNVQRNAIYNTQYVKPGVKFVRFISLENASLDMLKVVIATTLKTTRYGARTSILGDNMQNTVVAVGFSKGDRGVTSYSVMEECWESGSWNPEKTIIEQMQAAYGDSLLTGEGLENLISDARHLAANRDELRTVAEQMISKMEQDWAEFWRSQ</sequence>
<reference evidence="1" key="1">
    <citation type="journal article" date="2014" name="Int. J. Syst. Evol. Microbiol.">
        <title>Complete genome sequence of Corynebacterium casei LMG S-19264T (=DSM 44701T), isolated from a smear-ripened cheese.</title>
        <authorList>
            <consortium name="US DOE Joint Genome Institute (JGI-PGF)"/>
            <person name="Walter F."/>
            <person name="Albersmeier A."/>
            <person name="Kalinowski J."/>
            <person name="Ruckert C."/>
        </authorList>
    </citation>
    <scope>NUCLEOTIDE SEQUENCE</scope>
    <source>
        <strain evidence="1">JCM 13583</strain>
    </source>
</reference>